<dbReference type="Proteomes" id="UP000002190">
    <property type="component" value="Plasmid pBC201"/>
</dbReference>
<reference evidence="1 2" key="2">
    <citation type="journal article" date="2012" name="J. Bacteriol.">
        <title>Genome Sequences of Burkholderia sp. Strains CCGE1002 and H160, Isolated from Legume Nodules in Mexico and Brazil.</title>
        <authorList>
            <person name="Ormeno-Orrillo E."/>
            <person name="Rogel M.A."/>
            <person name="Chueire L.M."/>
            <person name="Tiedje J.M."/>
            <person name="Martinez-Romero E."/>
            <person name="Hungria M."/>
        </authorList>
    </citation>
    <scope>NUCLEOTIDE SEQUENCE [LARGE SCALE GENOMIC DNA]</scope>
    <source>
        <strain evidence="1 2">CCGE1002</strain>
        <plasmid evidence="2">pBC201</plasmid>
    </source>
</reference>
<dbReference type="KEGG" id="bge:BC1002_7263"/>
<name>D5WNX4_PARAM</name>
<keyword evidence="1" id="KW-0614">Plasmid</keyword>
<sequence length="218" mass="24532">MRSDCPTCCLPVCIALRATHHRRIREASLPSRCAGKSRLDAASWLPCQRDALRVGFVRRFAVTPPSLWAGQNLIRVCVRPRAPCPLPSGNRGVPVFSGPQEFPRPQARSSPPRCIGLRERTQPSLKGRVQTQMSMRKVSGVRSLHMSSLRHIAANRRQSYGYRTVQGSSWWTIVDLIYFIKRPLHCAARSFACFWPVAGLGIWTCECLALWFDASSTR</sequence>
<accession>D5WNX4</accession>
<dbReference type="EMBL" id="CP002016">
    <property type="protein sequence ID" value="ADG21003.1"/>
    <property type="molecule type" value="Genomic_DNA"/>
</dbReference>
<proteinExistence type="predicted"/>
<geneLocation type="plasmid" evidence="1 2">
    <name>pBC201</name>
</geneLocation>
<protein>
    <submittedName>
        <fullName evidence="1">Uncharacterized protein</fullName>
    </submittedName>
</protein>
<reference evidence="2" key="1">
    <citation type="submission" date="2010-04" db="EMBL/GenBank/DDBJ databases">
        <title>Complete sequence of plasmid 1 of Burkholderia sp. CCGE1002.</title>
        <authorList>
            <consortium name="US DOE Joint Genome Institute"/>
            <person name="Lucas S."/>
            <person name="Copeland A."/>
            <person name="Lapidus A."/>
            <person name="Cheng J.-F."/>
            <person name="Bruce D."/>
            <person name="Goodwin L."/>
            <person name="Pitluck S."/>
            <person name="Chertkov O."/>
            <person name="Detter J.C."/>
            <person name="Han C."/>
            <person name="Tapia R."/>
            <person name="Land M."/>
            <person name="Hauser L."/>
            <person name="Kyrpides N."/>
            <person name="Ovchinnikova G."/>
            <person name="Martinez-Romero E."/>
            <person name="Hernandez M.A.R."/>
            <person name="Tiedje J.M."/>
            <person name="Woyke T."/>
        </authorList>
    </citation>
    <scope>NUCLEOTIDE SEQUENCE [LARGE SCALE GENOMIC DNA]</scope>
    <source>
        <strain evidence="2">CCGE1002</strain>
        <plasmid evidence="2">pBC201</plasmid>
    </source>
</reference>
<evidence type="ECO:0000313" key="2">
    <source>
        <dbReference type="Proteomes" id="UP000002190"/>
    </source>
</evidence>
<dbReference type="HOGENOM" id="CLU_1264970_0_0_4"/>
<gene>
    <name evidence="1" type="ordered locus">BC1002_7263</name>
</gene>
<dbReference type="AlphaFoldDB" id="D5WNX4"/>
<evidence type="ECO:0000313" key="1">
    <source>
        <dbReference type="EMBL" id="ADG21003.1"/>
    </source>
</evidence>
<organism evidence="1 2">
    <name type="scientific">Paraburkholderia atlantica</name>
    <dbReference type="NCBI Taxonomy" id="2654982"/>
    <lineage>
        <taxon>Bacteria</taxon>
        <taxon>Pseudomonadati</taxon>
        <taxon>Pseudomonadota</taxon>
        <taxon>Betaproteobacteria</taxon>
        <taxon>Burkholderiales</taxon>
        <taxon>Burkholderiaceae</taxon>
        <taxon>Paraburkholderia</taxon>
    </lineage>
</organism>